<evidence type="ECO:0000256" key="1">
    <source>
        <dbReference type="ARBA" id="ARBA00022737"/>
    </source>
</evidence>
<dbReference type="AlphaFoldDB" id="A0A3M2RCW3"/>
<organism evidence="4 5">
    <name type="scientific">Marinobacter litoralis</name>
    <dbReference type="NCBI Taxonomy" id="187981"/>
    <lineage>
        <taxon>Bacteria</taxon>
        <taxon>Pseudomonadati</taxon>
        <taxon>Pseudomonadota</taxon>
        <taxon>Gammaproteobacteria</taxon>
        <taxon>Pseudomonadales</taxon>
        <taxon>Marinobacteraceae</taxon>
        <taxon>Marinobacter</taxon>
    </lineage>
</organism>
<gene>
    <name evidence="4" type="ORF">DOQ08_02592</name>
</gene>
<proteinExistence type="predicted"/>
<dbReference type="EMBL" id="QMDL01000003">
    <property type="protein sequence ID" value="RMJ03127.1"/>
    <property type="molecule type" value="Genomic_DNA"/>
</dbReference>
<feature type="repeat" description="ANK" evidence="3">
    <location>
        <begin position="101"/>
        <end position="133"/>
    </location>
</feature>
<dbReference type="Pfam" id="PF12796">
    <property type="entry name" value="Ank_2"/>
    <property type="match status" value="1"/>
</dbReference>
<evidence type="ECO:0000313" key="5">
    <source>
        <dbReference type="Proteomes" id="UP000265903"/>
    </source>
</evidence>
<dbReference type="InterPro" id="IPR002110">
    <property type="entry name" value="Ankyrin_rpt"/>
</dbReference>
<evidence type="ECO:0000256" key="3">
    <source>
        <dbReference type="PROSITE-ProRule" id="PRU00023"/>
    </source>
</evidence>
<reference evidence="4 5" key="1">
    <citation type="submission" date="2018-08" db="EMBL/GenBank/DDBJ databases">
        <title>Whole Genome Sequence of the Moderate Halophilic Marine Bacterium Marinobacter litoralis Sw-45.</title>
        <authorList>
            <person name="Musa H."/>
        </authorList>
    </citation>
    <scope>NUCLEOTIDE SEQUENCE [LARGE SCALE GENOMIC DNA]</scope>
    <source>
        <strain evidence="4 5">Sw-45</strain>
    </source>
</reference>
<dbReference type="InterPro" id="IPR050776">
    <property type="entry name" value="Ank_Repeat/CDKN_Inhibitor"/>
</dbReference>
<evidence type="ECO:0000256" key="2">
    <source>
        <dbReference type="ARBA" id="ARBA00023043"/>
    </source>
</evidence>
<sequence length="193" mass="20292">MLMDVRTFKYLWGFVVLLLVGCNAMDSKPELPKNEHSDALMSAVAANEDREVLNLLTQGVNPNPTTAAGESALMVAAANGNRRIVRLLLAAGADVNGEDAAGYTPVIHASESGHLSVVRALLAAGANVNVSQNGESLLMKVVGSGDLLTAEMLLAAGADVNYRSDDGRSALDLARARNNRDLEMLLIHAGATR</sequence>
<comment type="caution">
    <text evidence="4">The sequence shown here is derived from an EMBL/GenBank/DDBJ whole genome shotgun (WGS) entry which is preliminary data.</text>
</comment>
<keyword evidence="5" id="KW-1185">Reference proteome</keyword>
<dbReference type="SUPFAM" id="SSF48403">
    <property type="entry name" value="Ankyrin repeat"/>
    <property type="match status" value="1"/>
</dbReference>
<dbReference type="PANTHER" id="PTHR24201">
    <property type="entry name" value="ANK_REP_REGION DOMAIN-CONTAINING PROTEIN"/>
    <property type="match status" value="1"/>
</dbReference>
<dbReference type="Proteomes" id="UP000265903">
    <property type="component" value="Unassembled WGS sequence"/>
</dbReference>
<dbReference type="SMART" id="SM00248">
    <property type="entry name" value="ANK"/>
    <property type="match status" value="4"/>
</dbReference>
<dbReference type="PROSITE" id="PS51257">
    <property type="entry name" value="PROKAR_LIPOPROTEIN"/>
    <property type="match status" value="1"/>
</dbReference>
<evidence type="ECO:0000313" key="4">
    <source>
        <dbReference type="EMBL" id="RMJ03127.1"/>
    </source>
</evidence>
<dbReference type="InterPro" id="IPR036770">
    <property type="entry name" value="Ankyrin_rpt-contain_sf"/>
</dbReference>
<keyword evidence="2 3" id="KW-0040">ANK repeat</keyword>
<dbReference type="OrthoDB" id="307920at2"/>
<dbReference type="PROSITE" id="PS50088">
    <property type="entry name" value="ANK_REPEAT"/>
    <property type="match status" value="3"/>
</dbReference>
<dbReference type="RefSeq" id="WP_114335358.1">
    <property type="nucleotide sequence ID" value="NZ_QMDL01000003.1"/>
</dbReference>
<dbReference type="PANTHER" id="PTHR24201:SF2">
    <property type="entry name" value="ANKYRIN REPEAT DOMAIN-CONTAINING PROTEIN 42"/>
    <property type="match status" value="1"/>
</dbReference>
<dbReference type="PROSITE" id="PS50297">
    <property type="entry name" value="ANK_REP_REGION"/>
    <property type="match status" value="2"/>
</dbReference>
<feature type="repeat" description="ANK" evidence="3">
    <location>
        <begin position="68"/>
        <end position="100"/>
    </location>
</feature>
<accession>A0A3M2RCW3</accession>
<name>A0A3M2RCW3_9GAMM</name>
<dbReference type="Gene3D" id="1.25.40.20">
    <property type="entry name" value="Ankyrin repeat-containing domain"/>
    <property type="match status" value="2"/>
</dbReference>
<protein>
    <submittedName>
        <fullName evidence="4">Ankyrin repeats (3 copies)</fullName>
    </submittedName>
</protein>
<feature type="repeat" description="ANK" evidence="3">
    <location>
        <begin position="133"/>
        <end position="165"/>
    </location>
</feature>
<keyword evidence="1" id="KW-0677">Repeat</keyword>
<dbReference type="PRINTS" id="PR01415">
    <property type="entry name" value="ANKYRIN"/>
</dbReference>